<dbReference type="InterPro" id="IPR015943">
    <property type="entry name" value="WD40/YVTN_repeat-like_dom_sf"/>
</dbReference>
<dbReference type="GO" id="GO:0015979">
    <property type="term" value="P:photosynthesis"/>
    <property type="evidence" value="ECO:0007669"/>
    <property type="project" value="UniProtKB-KW"/>
</dbReference>
<proteinExistence type="predicted"/>
<dbReference type="PANTHER" id="PTHR47199">
    <property type="entry name" value="PHOTOSYSTEM II STABILITY/ASSEMBLY FACTOR HCF136, CHLOROPLASTIC"/>
    <property type="match status" value="1"/>
</dbReference>
<protein>
    <recommendedName>
        <fullName evidence="4">Photosynthesis system II assembly factor Ycf48/Hcf136-like domain-containing protein</fullName>
    </recommendedName>
</protein>
<evidence type="ECO:0000259" key="4">
    <source>
        <dbReference type="Pfam" id="PF14870"/>
    </source>
</evidence>
<reference evidence="5 6" key="1">
    <citation type="submission" date="2018-09" db="EMBL/GenBank/DDBJ databases">
        <title>Phylogeny of the Shewanellaceae, and recommendation for two new genera, Pseudoshewanella and Parashewanella.</title>
        <authorList>
            <person name="Wang G."/>
        </authorList>
    </citation>
    <scope>NUCLEOTIDE SEQUENCE [LARGE SCALE GENOMIC DNA]</scope>
    <source>
        <strain evidence="5 6">KCTC 22492</strain>
    </source>
</reference>
<feature type="chain" id="PRO_5017220649" description="Photosynthesis system II assembly factor Ycf48/Hcf136-like domain-containing protein" evidence="3">
    <location>
        <begin position="28"/>
        <end position="337"/>
    </location>
</feature>
<dbReference type="OrthoDB" id="9813892at2"/>
<dbReference type="PANTHER" id="PTHR47199:SF2">
    <property type="entry name" value="PHOTOSYSTEM II STABILITY_ASSEMBLY FACTOR HCF136, CHLOROPLASTIC"/>
    <property type="match status" value="1"/>
</dbReference>
<feature type="signal peptide" evidence="3">
    <location>
        <begin position="1"/>
        <end position="27"/>
    </location>
</feature>
<evidence type="ECO:0000256" key="3">
    <source>
        <dbReference type="SAM" id="SignalP"/>
    </source>
</evidence>
<organism evidence="5 6">
    <name type="scientific">Parashewanella spongiae</name>
    <dbReference type="NCBI Taxonomy" id="342950"/>
    <lineage>
        <taxon>Bacteria</taxon>
        <taxon>Pseudomonadati</taxon>
        <taxon>Pseudomonadota</taxon>
        <taxon>Gammaproteobacteria</taxon>
        <taxon>Alteromonadales</taxon>
        <taxon>Shewanellaceae</taxon>
        <taxon>Parashewanella</taxon>
    </lineage>
</organism>
<keyword evidence="1" id="KW-0602">Photosynthesis</keyword>
<dbReference type="Gene3D" id="2.130.10.10">
    <property type="entry name" value="YVTN repeat-like/Quinoprotein amine dehydrogenase"/>
    <property type="match status" value="1"/>
</dbReference>
<dbReference type="Proteomes" id="UP000273022">
    <property type="component" value="Unassembled WGS sequence"/>
</dbReference>
<dbReference type="Pfam" id="PF14870">
    <property type="entry name" value="PSII_BNR"/>
    <property type="match status" value="2"/>
</dbReference>
<name>A0A3A6U0X3_9GAMM</name>
<evidence type="ECO:0000256" key="2">
    <source>
        <dbReference type="ARBA" id="ARBA00023276"/>
    </source>
</evidence>
<comment type="caution">
    <text evidence="5">The sequence shown here is derived from an EMBL/GenBank/DDBJ whole genome shotgun (WGS) entry which is preliminary data.</text>
</comment>
<keyword evidence="6" id="KW-1185">Reference proteome</keyword>
<gene>
    <name evidence="5" type="ORF">D5R81_10990</name>
</gene>
<evidence type="ECO:0000313" key="5">
    <source>
        <dbReference type="EMBL" id="RJY14672.1"/>
    </source>
</evidence>
<feature type="domain" description="Photosynthesis system II assembly factor Ycf48/Hcf136-like" evidence="4">
    <location>
        <begin position="63"/>
        <end position="108"/>
    </location>
</feature>
<dbReference type="AlphaFoldDB" id="A0A3A6U0X3"/>
<dbReference type="EMBL" id="QYYH01000062">
    <property type="protein sequence ID" value="RJY14672.1"/>
    <property type="molecule type" value="Genomic_DNA"/>
</dbReference>
<evidence type="ECO:0000313" key="6">
    <source>
        <dbReference type="Proteomes" id="UP000273022"/>
    </source>
</evidence>
<dbReference type="SUPFAM" id="SSF110296">
    <property type="entry name" value="Oligoxyloglucan reducing end-specific cellobiohydrolase"/>
    <property type="match status" value="1"/>
</dbReference>
<dbReference type="InterPro" id="IPR028203">
    <property type="entry name" value="PSII_CF48-like_dom"/>
</dbReference>
<evidence type="ECO:0000256" key="1">
    <source>
        <dbReference type="ARBA" id="ARBA00022531"/>
    </source>
</evidence>
<sequence>MYLQSLCKTVCFGLSLLFYTVSFYSSANTQIQPKAVSALITDIAQAGHKLIAVGERGHIFYLDESWKQVASPTSTNLTNVFFLNSVKGWAVGHDATILQTSDGGKTWSIAFESSEIEKPFLDILFFNEMEGVAVGAYGLFYRTVDGGNTWSEEFHEELLLDDDKAYLEDLKTNDPEGYKIEKASLLPHFNKILKTTDGRTILIGELGLVSISSNKGHFFTKTEFPYEGSMFTGIETQNGFIFSGLRGNVFKTDKILNGWHKLKTPIDSSIFGSVIINNETFLVGNSGAVLRVKNDRSIVIVKQLKGQNILAIAQNENGHVWLGGTQGLQLLDLNKQQ</sequence>
<accession>A0A3A6U0X3</accession>
<keyword evidence="2" id="KW-0604">Photosystem II</keyword>
<keyword evidence="3" id="KW-0732">Signal</keyword>
<dbReference type="RefSeq" id="WP_121853686.1">
    <property type="nucleotide sequence ID" value="NZ_CP037952.1"/>
</dbReference>
<dbReference type="GO" id="GO:0009523">
    <property type="term" value="C:photosystem II"/>
    <property type="evidence" value="ECO:0007669"/>
    <property type="project" value="UniProtKB-KW"/>
</dbReference>
<feature type="domain" description="Photosynthesis system II assembly factor Ycf48/Hcf136-like" evidence="4">
    <location>
        <begin position="115"/>
        <end position="189"/>
    </location>
</feature>